<evidence type="ECO:0000256" key="2">
    <source>
        <dbReference type="SAM" id="Phobius"/>
    </source>
</evidence>
<dbReference type="PANTHER" id="PTHR35043:SF7">
    <property type="entry name" value="TRANSCRIPTION FACTOR DOMAIN-CONTAINING PROTEIN"/>
    <property type="match status" value="1"/>
</dbReference>
<keyword evidence="2" id="KW-1133">Transmembrane helix</keyword>
<feature type="region of interest" description="Disordered" evidence="1">
    <location>
        <begin position="173"/>
        <end position="196"/>
    </location>
</feature>
<feature type="transmembrane region" description="Helical" evidence="2">
    <location>
        <begin position="80"/>
        <end position="101"/>
    </location>
</feature>
<evidence type="ECO:0000313" key="4">
    <source>
        <dbReference type="Proteomes" id="UP000054988"/>
    </source>
</evidence>
<feature type="transmembrane region" description="Helical" evidence="2">
    <location>
        <begin position="262"/>
        <end position="280"/>
    </location>
</feature>
<dbReference type="Proteomes" id="UP000054988">
    <property type="component" value="Unassembled WGS sequence"/>
</dbReference>
<reference evidence="3 4" key="1">
    <citation type="submission" date="2015-12" db="EMBL/GenBank/DDBJ databases">
        <title>Draft genome sequence of Moniliophthora roreri, the causal agent of frosty pod rot of cacao.</title>
        <authorList>
            <person name="Aime M.C."/>
            <person name="Diaz-Valderrama J.R."/>
            <person name="Kijpornyongpan T."/>
            <person name="Phillips-Mora W."/>
        </authorList>
    </citation>
    <scope>NUCLEOTIDE SEQUENCE [LARGE SCALE GENOMIC DNA]</scope>
    <source>
        <strain evidence="3 4">MCA 2952</strain>
    </source>
</reference>
<sequence>MILLYTHSQSMPSHTLATSTNTSFFDPVTGECTDINGCRMTTGILWSCFSVTFICTWVAIHPNIPLVTRNSTTAVIDNIILMVIALLAPELIILWAMRQWFSANRIARQFKKYGWGKTHAFFVLMGGFALYDGDDFCGYLWEKPEKVDRMYWEQIASRHQKVQEDFPPHVDPHSNVTVDQAHDSNRASSSEKEPLKHTYSEPTCLLEFLVANGFIRISEDEIKDRSHADILSKSIALIQATWFLMQVAARAFEGLAVTELEIMTVAFALLNFGTYFFWWNKPLRVRHPYRVYWQQREYHADPTRKASTRVWTKTIRDGLAQVLKEIYLDTLADGKSLVLQLALLPLFIIWHISTLSSFVVRTGDSKKYEFVERMFCSRLPNDSLQLHITIYAIAAVFGAIHCIPWAFHFPTHTEQLLWRICAISIAAAPIAMGAVHLYNKVLNDLAPRWLNKLVRITTILLSMFYIFSRVALIFLAFTALRDLSPSAYKSVQWTTLIPHIG</sequence>
<organism evidence="3 4">
    <name type="scientific">Moniliophthora roreri</name>
    <name type="common">Frosty pod rot fungus</name>
    <name type="synonym">Monilia roreri</name>
    <dbReference type="NCBI Taxonomy" id="221103"/>
    <lineage>
        <taxon>Eukaryota</taxon>
        <taxon>Fungi</taxon>
        <taxon>Dikarya</taxon>
        <taxon>Basidiomycota</taxon>
        <taxon>Agaricomycotina</taxon>
        <taxon>Agaricomycetes</taxon>
        <taxon>Agaricomycetidae</taxon>
        <taxon>Agaricales</taxon>
        <taxon>Marasmiineae</taxon>
        <taxon>Marasmiaceae</taxon>
        <taxon>Moniliophthora</taxon>
    </lineage>
</organism>
<feature type="transmembrane region" description="Helical" evidence="2">
    <location>
        <begin position="416"/>
        <end position="438"/>
    </location>
</feature>
<protein>
    <submittedName>
        <fullName evidence="3">Uncharacterized protein</fullName>
    </submittedName>
</protein>
<feature type="compositionally biased region" description="Basic and acidic residues" evidence="1">
    <location>
        <begin position="180"/>
        <end position="196"/>
    </location>
</feature>
<dbReference type="EMBL" id="LATX01002189">
    <property type="protein sequence ID" value="KTB33184.1"/>
    <property type="molecule type" value="Genomic_DNA"/>
</dbReference>
<feature type="transmembrane region" description="Helical" evidence="2">
    <location>
        <begin position="337"/>
        <end position="360"/>
    </location>
</feature>
<comment type="caution">
    <text evidence="3">The sequence shown here is derived from an EMBL/GenBank/DDBJ whole genome shotgun (WGS) entry which is preliminary data.</text>
</comment>
<keyword evidence="2" id="KW-0472">Membrane</keyword>
<evidence type="ECO:0000256" key="1">
    <source>
        <dbReference type="SAM" id="MobiDB-lite"/>
    </source>
</evidence>
<feature type="transmembrane region" description="Helical" evidence="2">
    <location>
        <begin position="458"/>
        <end position="480"/>
    </location>
</feature>
<feature type="transmembrane region" description="Helical" evidence="2">
    <location>
        <begin position="388"/>
        <end position="409"/>
    </location>
</feature>
<dbReference type="eggNOG" id="ENOG502SI8N">
    <property type="taxonomic scope" value="Eukaryota"/>
</dbReference>
<keyword evidence="2" id="KW-0812">Transmembrane</keyword>
<feature type="transmembrane region" description="Helical" evidence="2">
    <location>
        <begin position="43"/>
        <end position="60"/>
    </location>
</feature>
<gene>
    <name evidence="3" type="ORF">WG66_14258</name>
</gene>
<dbReference type="AlphaFoldDB" id="A0A0W0FA10"/>
<name>A0A0W0FA10_MONRR</name>
<dbReference type="PANTHER" id="PTHR35043">
    <property type="entry name" value="TRANSCRIPTION FACTOR DOMAIN-CONTAINING PROTEIN"/>
    <property type="match status" value="1"/>
</dbReference>
<proteinExistence type="predicted"/>
<accession>A0A0W0FA10</accession>
<evidence type="ECO:0000313" key="3">
    <source>
        <dbReference type="EMBL" id="KTB33184.1"/>
    </source>
</evidence>